<feature type="compositionally biased region" description="Low complexity" evidence="1">
    <location>
        <begin position="159"/>
        <end position="168"/>
    </location>
</feature>
<dbReference type="Proteomes" id="UP001054821">
    <property type="component" value="Chromosome 7"/>
</dbReference>
<accession>A0AAD4YRQ5</accession>
<evidence type="ECO:0000313" key="2">
    <source>
        <dbReference type="EMBL" id="KAI5318834.1"/>
    </source>
</evidence>
<proteinExistence type="predicted"/>
<gene>
    <name evidence="2" type="ORF">L3X38_038542</name>
</gene>
<keyword evidence="3" id="KW-1185">Reference proteome</keyword>
<dbReference type="EMBL" id="JAJFAZ020000007">
    <property type="protein sequence ID" value="KAI5318834.1"/>
    <property type="molecule type" value="Genomic_DNA"/>
</dbReference>
<protein>
    <submittedName>
        <fullName evidence="2">Uncharacterized protein</fullName>
    </submittedName>
</protein>
<name>A0AAD4YRQ5_PRUDU</name>
<feature type="compositionally biased region" description="Polar residues" evidence="1">
    <location>
        <begin position="200"/>
        <end position="209"/>
    </location>
</feature>
<evidence type="ECO:0000313" key="3">
    <source>
        <dbReference type="Proteomes" id="UP001054821"/>
    </source>
</evidence>
<comment type="caution">
    <text evidence="2">The sequence shown here is derived from an EMBL/GenBank/DDBJ whole genome shotgun (WGS) entry which is preliminary data.</text>
</comment>
<sequence length="242" mass="26958">MDQHKTDDNLHYIGGLTRVLAVNASISFAGVNCRTKPTPVVIARRKKMKTISSDDIFQNGQIRHVFPIFNPNLLFTNADDNDFSIAKGAAASSSSLRLPLKKLFFEERDMLNSAKSFYSKCPSKFTLNEAATLNIQKWLKLMMQEPIPVRNPAPEKKSSPASSHSSLPIEGKSKAELQEIAHQLMLQASQMHEDTDASPKSESSTSQPKPSHPQALAPKLRWSDYPDEQDPYDFGPFNLGDD</sequence>
<dbReference type="AlphaFoldDB" id="A0AAD4YRQ5"/>
<reference evidence="2 3" key="1">
    <citation type="journal article" date="2022" name="G3 (Bethesda)">
        <title>Whole-genome sequence and methylome profiling of the almond [Prunus dulcis (Mill.) D.A. Webb] cultivar 'Nonpareil'.</title>
        <authorList>
            <person name="D'Amico-Willman K.M."/>
            <person name="Ouma W.Z."/>
            <person name="Meulia T."/>
            <person name="Sideli G.M."/>
            <person name="Gradziel T.M."/>
            <person name="Fresnedo-Ramirez J."/>
        </authorList>
    </citation>
    <scope>NUCLEOTIDE SEQUENCE [LARGE SCALE GENOMIC DNA]</scope>
    <source>
        <strain evidence="2">Clone GOH B32 T37-40</strain>
    </source>
</reference>
<evidence type="ECO:0000256" key="1">
    <source>
        <dbReference type="SAM" id="MobiDB-lite"/>
    </source>
</evidence>
<organism evidence="2 3">
    <name type="scientific">Prunus dulcis</name>
    <name type="common">Almond</name>
    <name type="synonym">Amygdalus dulcis</name>
    <dbReference type="NCBI Taxonomy" id="3755"/>
    <lineage>
        <taxon>Eukaryota</taxon>
        <taxon>Viridiplantae</taxon>
        <taxon>Streptophyta</taxon>
        <taxon>Embryophyta</taxon>
        <taxon>Tracheophyta</taxon>
        <taxon>Spermatophyta</taxon>
        <taxon>Magnoliopsida</taxon>
        <taxon>eudicotyledons</taxon>
        <taxon>Gunneridae</taxon>
        <taxon>Pentapetalae</taxon>
        <taxon>rosids</taxon>
        <taxon>fabids</taxon>
        <taxon>Rosales</taxon>
        <taxon>Rosaceae</taxon>
        <taxon>Amygdaloideae</taxon>
        <taxon>Amygdaleae</taxon>
        <taxon>Prunus</taxon>
    </lineage>
</organism>
<feature type="region of interest" description="Disordered" evidence="1">
    <location>
        <begin position="149"/>
        <end position="242"/>
    </location>
</feature>